<gene>
    <name evidence="1" type="ORF">ABS766_08135</name>
</gene>
<accession>A0ABW8YZ07</accession>
<evidence type="ECO:0000313" key="1">
    <source>
        <dbReference type="EMBL" id="MFL9844385.1"/>
    </source>
</evidence>
<dbReference type="Proteomes" id="UP001629156">
    <property type="component" value="Unassembled WGS sequence"/>
</dbReference>
<sequence>MKQYTVLKNGAREFTIKREETLIGGITFAKWYSAYPQIHLADGSVIRTEQKSFWKGTREILLNEQPWLELKGRINPMFIPYKQAHHFYKIKQRGFFKQGYIIVNYKGEQVALLYSTFSWKGFKTEYILTCEDDFGNTPTENFLLVYLVYYYKEQQRVAASAG</sequence>
<dbReference type="RefSeq" id="WP_408084634.1">
    <property type="nucleotide sequence ID" value="NZ_JBELPZ010000006.1"/>
</dbReference>
<proteinExistence type="predicted"/>
<name>A0ABW8YZ07_9FLAO</name>
<organism evidence="1 2">
    <name type="scientific">Flavobacterium rhizosphaerae</name>
    <dbReference type="NCBI Taxonomy" id="3163298"/>
    <lineage>
        <taxon>Bacteria</taxon>
        <taxon>Pseudomonadati</taxon>
        <taxon>Bacteroidota</taxon>
        <taxon>Flavobacteriia</taxon>
        <taxon>Flavobacteriales</taxon>
        <taxon>Flavobacteriaceae</taxon>
        <taxon>Flavobacterium</taxon>
    </lineage>
</organism>
<dbReference type="EMBL" id="JBELPZ010000006">
    <property type="protein sequence ID" value="MFL9844385.1"/>
    <property type="molecule type" value="Genomic_DNA"/>
</dbReference>
<protein>
    <submittedName>
        <fullName evidence="1">Uncharacterized protein</fullName>
    </submittedName>
</protein>
<comment type="caution">
    <text evidence="1">The sequence shown here is derived from an EMBL/GenBank/DDBJ whole genome shotgun (WGS) entry which is preliminary data.</text>
</comment>
<keyword evidence="2" id="KW-1185">Reference proteome</keyword>
<evidence type="ECO:0000313" key="2">
    <source>
        <dbReference type="Proteomes" id="UP001629156"/>
    </source>
</evidence>
<reference evidence="1 2" key="1">
    <citation type="submission" date="2024-06" db="EMBL/GenBank/DDBJ databases">
        <authorList>
            <person name="Kaempfer P."/>
            <person name="Viver T."/>
        </authorList>
    </citation>
    <scope>NUCLEOTIDE SEQUENCE [LARGE SCALE GENOMIC DNA]</scope>
    <source>
        <strain evidence="1 2">ST-119</strain>
    </source>
</reference>